<evidence type="ECO:0000256" key="3">
    <source>
        <dbReference type="ARBA" id="ARBA00022722"/>
    </source>
</evidence>
<keyword evidence="4" id="KW-0378">Hydrolase</keyword>
<dbReference type="InterPro" id="IPR034922">
    <property type="entry name" value="REX1-like_exo"/>
</dbReference>
<dbReference type="Gene3D" id="3.30.420.10">
    <property type="entry name" value="Ribonuclease H-like superfamily/Ribonuclease H"/>
    <property type="match status" value="1"/>
</dbReference>
<feature type="region of interest" description="Disordered" evidence="7">
    <location>
        <begin position="277"/>
        <end position="326"/>
    </location>
</feature>
<organism evidence="9 10">
    <name type="scientific">Schizopora paradoxa</name>
    <dbReference type="NCBI Taxonomy" id="27342"/>
    <lineage>
        <taxon>Eukaryota</taxon>
        <taxon>Fungi</taxon>
        <taxon>Dikarya</taxon>
        <taxon>Basidiomycota</taxon>
        <taxon>Agaricomycotina</taxon>
        <taxon>Agaricomycetes</taxon>
        <taxon>Hymenochaetales</taxon>
        <taxon>Schizoporaceae</taxon>
        <taxon>Schizopora</taxon>
    </lineage>
</organism>
<comment type="subcellular location">
    <subcellularLocation>
        <location evidence="1">Nucleus</location>
    </subcellularLocation>
</comment>
<reference evidence="9 10" key="1">
    <citation type="submission" date="2015-04" db="EMBL/GenBank/DDBJ databases">
        <title>Complete genome sequence of Schizopora paradoxa KUC8140, a cosmopolitan wood degrader in East Asia.</title>
        <authorList>
            <consortium name="DOE Joint Genome Institute"/>
            <person name="Min B."/>
            <person name="Park H."/>
            <person name="Jang Y."/>
            <person name="Kim J.-J."/>
            <person name="Kim K.H."/>
            <person name="Pangilinan J."/>
            <person name="Lipzen A."/>
            <person name="Riley R."/>
            <person name="Grigoriev I.V."/>
            <person name="Spatafora J.W."/>
            <person name="Choi I.-G."/>
        </authorList>
    </citation>
    <scope>NUCLEOTIDE SEQUENCE [LARGE SCALE GENOMIC DNA]</scope>
    <source>
        <strain evidence="9 10">KUC8140</strain>
    </source>
</reference>
<proteinExistence type="inferred from homology"/>
<dbReference type="SMART" id="SM00479">
    <property type="entry name" value="EXOIII"/>
    <property type="match status" value="1"/>
</dbReference>
<evidence type="ECO:0000259" key="8">
    <source>
        <dbReference type="SMART" id="SM00479"/>
    </source>
</evidence>
<dbReference type="FunCoup" id="A0A0H2REY5">
    <property type="interactions" value="344"/>
</dbReference>
<keyword evidence="10" id="KW-1185">Reference proteome</keyword>
<dbReference type="InParanoid" id="A0A0H2REY5"/>
<dbReference type="PANTHER" id="PTHR12801:SF115">
    <property type="entry name" value="FI18136P1-RELATED"/>
    <property type="match status" value="1"/>
</dbReference>
<feature type="compositionally biased region" description="Basic and acidic residues" evidence="7">
    <location>
        <begin position="284"/>
        <end position="293"/>
    </location>
</feature>
<dbReference type="AlphaFoldDB" id="A0A0H2REY5"/>
<dbReference type="GO" id="GO:0005634">
    <property type="term" value="C:nucleus"/>
    <property type="evidence" value="ECO:0007669"/>
    <property type="project" value="UniProtKB-SubCell"/>
</dbReference>
<feature type="region of interest" description="Disordered" evidence="7">
    <location>
        <begin position="229"/>
        <end position="248"/>
    </location>
</feature>
<dbReference type="SUPFAM" id="SSF53098">
    <property type="entry name" value="Ribonuclease H-like"/>
    <property type="match status" value="1"/>
</dbReference>
<dbReference type="PANTHER" id="PTHR12801">
    <property type="entry name" value="RNA EXONUCLEASE REXO1 / RECO3 FAMILY MEMBER-RELATED"/>
    <property type="match status" value="1"/>
</dbReference>
<comment type="similarity">
    <text evidence="2">Belongs to the REXO1/REXO3 family.</text>
</comment>
<name>A0A0H2REY5_9AGAM</name>
<dbReference type="InterPro" id="IPR036397">
    <property type="entry name" value="RNaseH_sf"/>
</dbReference>
<accession>A0A0H2REY5</accession>
<dbReference type="STRING" id="27342.A0A0H2REY5"/>
<evidence type="ECO:0000256" key="7">
    <source>
        <dbReference type="SAM" id="MobiDB-lite"/>
    </source>
</evidence>
<dbReference type="GO" id="GO:0004527">
    <property type="term" value="F:exonuclease activity"/>
    <property type="evidence" value="ECO:0007669"/>
    <property type="project" value="UniProtKB-KW"/>
</dbReference>
<dbReference type="Proteomes" id="UP000053477">
    <property type="component" value="Unassembled WGS sequence"/>
</dbReference>
<dbReference type="InterPro" id="IPR047021">
    <property type="entry name" value="REXO1/3/4-like"/>
</dbReference>
<dbReference type="OrthoDB" id="206335at2759"/>
<protein>
    <recommendedName>
        <fullName evidence="8">Exonuclease domain-containing protein</fullName>
    </recommendedName>
</protein>
<evidence type="ECO:0000313" key="10">
    <source>
        <dbReference type="Proteomes" id="UP000053477"/>
    </source>
</evidence>
<evidence type="ECO:0000256" key="5">
    <source>
        <dbReference type="ARBA" id="ARBA00022839"/>
    </source>
</evidence>
<evidence type="ECO:0000256" key="1">
    <source>
        <dbReference type="ARBA" id="ARBA00004123"/>
    </source>
</evidence>
<evidence type="ECO:0000313" key="9">
    <source>
        <dbReference type="EMBL" id="KLO10132.1"/>
    </source>
</evidence>
<evidence type="ECO:0000256" key="2">
    <source>
        <dbReference type="ARBA" id="ARBA00006357"/>
    </source>
</evidence>
<keyword evidence="3" id="KW-0540">Nuclease</keyword>
<dbReference type="CDD" id="cd06145">
    <property type="entry name" value="REX1_like"/>
    <property type="match status" value="1"/>
</dbReference>
<gene>
    <name evidence="9" type="ORF">SCHPADRAFT_916486</name>
</gene>
<sequence>MHSLRSPEAQEGNLAIVTTPSIPGDEWTRVEKRKVKKARKLEEGQKMDPSAQPRFFYVNSEIIKRRDAIGISDIRDVTLHLLGETGPQSWLKVENRHSIQTVVALLVPGILPEHLNLPPIPTDAMKNPNLPLSIPLPPTSTTSLGAKPTLFAPGANYSQLVKSLFTSSLEPIAQDPPQTQQRTDGPLLPFISKTFSHAVPTRAPGDATRLFSVLGSYFDVPLSREERARRQKASEEARKVKESQKEGAGDKIESFVVSPQRMLANGYPLPTYAVRSLQSSNTSDGKETVREDDVTSALKEMQKSMESEGWIETPEWPSTSESNQEDGTPEIIAVDCEMCLTSEGKELTRCCFISFSTGEVLFDMLVKPHREILDYLTRWSGITAEALEGVTTTLADVQKEILKHLSPPPNTSARKCPILLGHSLESDLYALHLAHPRVIDTALLFHHPRAFAFSSSREDGELAALKPHMKPGLAWLTKTFCGRIIQQQPAATGPLQGKVERVGHDAEEDARACVELLQRKIMNPPSFGEVENKFETERIWEKLSRSHGRHNYETDASGMPKRRKLRCAVVDRPNGGSFASASTNGVDVVPCANDDEAMKGILKCVLQGGKKKENAMEVDDPDPSYDFIWARLGEVAESGGWLVARQSSPEPVVVEDRTEETTAALSALNSRLSTIWTALPPRTAMVLFTGHGDPRRMVSLQRQKAAWDAVVSRNATAGAMTSDNKPLTWTVADARALEEAAELAKRGLLFLAIK</sequence>
<feature type="domain" description="Exonuclease" evidence="8">
    <location>
        <begin position="330"/>
        <end position="526"/>
    </location>
</feature>
<dbReference type="InterPro" id="IPR012337">
    <property type="entry name" value="RNaseH-like_sf"/>
</dbReference>
<keyword evidence="6" id="KW-0539">Nucleus</keyword>
<evidence type="ECO:0000256" key="6">
    <source>
        <dbReference type="ARBA" id="ARBA00023242"/>
    </source>
</evidence>
<dbReference type="GO" id="GO:0003676">
    <property type="term" value="F:nucleic acid binding"/>
    <property type="evidence" value="ECO:0007669"/>
    <property type="project" value="InterPro"/>
</dbReference>
<dbReference type="InterPro" id="IPR013520">
    <property type="entry name" value="Ribonucl_H"/>
</dbReference>
<keyword evidence="5" id="KW-0269">Exonuclease</keyword>
<dbReference type="EMBL" id="KQ086035">
    <property type="protein sequence ID" value="KLO10132.1"/>
    <property type="molecule type" value="Genomic_DNA"/>
</dbReference>
<evidence type="ECO:0000256" key="4">
    <source>
        <dbReference type="ARBA" id="ARBA00022801"/>
    </source>
</evidence>